<keyword evidence="5" id="KW-0560">Oxidoreductase</keyword>
<dbReference type="InterPro" id="IPR002938">
    <property type="entry name" value="FAD-bd"/>
</dbReference>
<dbReference type="PANTHER" id="PTHR43004">
    <property type="entry name" value="TRK SYSTEM POTASSIUM UPTAKE PROTEIN"/>
    <property type="match status" value="1"/>
</dbReference>
<dbReference type="Proteomes" id="UP001056937">
    <property type="component" value="Chromosome 2"/>
</dbReference>
<dbReference type="Gene3D" id="3.50.50.60">
    <property type="entry name" value="FAD/NAD(P)-binding domain"/>
    <property type="match status" value="1"/>
</dbReference>
<name>A0ABY4XD14_9SPHN</name>
<dbReference type="RefSeq" id="WP_252168548.1">
    <property type="nucleotide sequence ID" value="NZ_CP084931.1"/>
</dbReference>
<dbReference type="Pfam" id="PF01494">
    <property type="entry name" value="FAD_binding_3"/>
    <property type="match status" value="1"/>
</dbReference>
<organism evidence="5 6">
    <name type="scientific">Sphingomonas morindae</name>
    <dbReference type="NCBI Taxonomy" id="1541170"/>
    <lineage>
        <taxon>Bacteria</taxon>
        <taxon>Pseudomonadati</taxon>
        <taxon>Pseudomonadota</taxon>
        <taxon>Alphaproteobacteria</taxon>
        <taxon>Sphingomonadales</taxon>
        <taxon>Sphingomonadaceae</taxon>
        <taxon>Sphingomonas</taxon>
    </lineage>
</organism>
<proteinExistence type="predicted"/>
<feature type="domain" description="FAD-binding" evidence="4">
    <location>
        <begin position="9"/>
        <end position="350"/>
    </location>
</feature>
<dbReference type="InterPro" id="IPR050641">
    <property type="entry name" value="RIFMO-like"/>
</dbReference>
<dbReference type="Gene3D" id="3.30.9.10">
    <property type="entry name" value="D-Amino Acid Oxidase, subunit A, domain 2"/>
    <property type="match status" value="1"/>
</dbReference>
<dbReference type="Pfam" id="PF21274">
    <property type="entry name" value="Rng_hyd_C"/>
    <property type="match status" value="1"/>
</dbReference>
<comment type="cofactor">
    <cofactor evidence="1">
        <name>FAD</name>
        <dbReference type="ChEBI" id="CHEBI:57692"/>
    </cofactor>
</comment>
<keyword evidence="5" id="KW-0503">Monooxygenase</keyword>
<dbReference type="PANTHER" id="PTHR43004:SF19">
    <property type="entry name" value="BINDING MONOOXYGENASE, PUTATIVE (JCVI)-RELATED"/>
    <property type="match status" value="1"/>
</dbReference>
<evidence type="ECO:0000256" key="2">
    <source>
        <dbReference type="ARBA" id="ARBA00022630"/>
    </source>
</evidence>
<protein>
    <submittedName>
        <fullName evidence="5">FAD-dependent monooxygenase</fullName>
    </submittedName>
</protein>
<reference evidence="5" key="1">
    <citation type="journal article" date="2022" name="Toxins">
        <title>Genomic Analysis of Sphingopyxis sp. USTB-05 for Biodegrading Cyanobacterial Hepatotoxins.</title>
        <authorList>
            <person name="Liu C."/>
            <person name="Xu Q."/>
            <person name="Zhao Z."/>
            <person name="Zhang H."/>
            <person name="Liu X."/>
            <person name="Yin C."/>
            <person name="Liu Y."/>
            <person name="Yan H."/>
        </authorList>
    </citation>
    <scope>NUCLEOTIDE SEQUENCE</scope>
    <source>
        <strain evidence="5">NBD5</strain>
    </source>
</reference>
<evidence type="ECO:0000313" key="5">
    <source>
        <dbReference type="EMBL" id="USI74734.1"/>
    </source>
</evidence>
<evidence type="ECO:0000313" key="6">
    <source>
        <dbReference type="Proteomes" id="UP001056937"/>
    </source>
</evidence>
<evidence type="ECO:0000256" key="3">
    <source>
        <dbReference type="ARBA" id="ARBA00022827"/>
    </source>
</evidence>
<evidence type="ECO:0000259" key="4">
    <source>
        <dbReference type="Pfam" id="PF01494"/>
    </source>
</evidence>
<gene>
    <name evidence="5" type="ORF">LHA26_18465</name>
</gene>
<dbReference type="InterPro" id="IPR036188">
    <property type="entry name" value="FAD/NAD-bd_sf"/>
</dbReference>
<dbReference type="PRINTS" id="PR00420">
    <property type="entry name" value="RNGMNOXGNASE"/>
</dbReference>
<keyword evidence="3" id="KW-0274">FAD</keyword>
<keyword evidence="6" id="KW-1185">Reference proteome</keyword>
<dbReference type="SUPFAM" id="SSF51905">
    <property type="entry name" value="FAD/NAD(P)-binding domain"/>
    <property type="match status" value="1"/>
</dbReference>
<dbReference type="EMBL" id="CP084931">
    <property type="protein sequence ID" value="USI74734.1"/>
    <property type="molecule type" value="Genomic_DNA"/>
</dbReference>
<dbReference type="Gene3D" id="3.40.30.120">
    <property type="match status" value="1"/>
</dbReference>
<dbReference type="GO" id="GO:0004497">
    <property type="term" value="F:monooxygenase activity"/>
    <property type="evidence" value="ECO:0007669"/>
    <property type="project" value="UniProtKB-KW"/>
</dbReference>
<sequence>MSIPSQEHSQVLIVGGSLVGLSAALFLANRGVETIVVERHRGSAPHPRAIGFTELTLEHYRAVGIADRIPQTPPGLRLRRVKVESLTGAWHEETAWTPGEEEPDKGVASPCTGAAIAQDVLEPILRQAALEQGAILRQGTELLSFDQDADGVTAQVRARATGAEYTIRAAYLIAADGADSPVREALGIRRSGVGHLRTIRSVLFRCAEAEPYLERGVQQFEIEQPGFQAFLTHYPDGRWVLMFGDDADRSEEELRAAIMRALGRDLPVEILATGRWEMAGRIADRYQDGRVFLAGDAAHQLPPTRGGFGANTGIDDAYNLAWKLEMVLAGEAGPGLLDTYSEERQPIGWLRHQQTFARPDYRRWVGDALAGEALFSAEAMELGQRVLSAAVIGEGRDLPPAASPAQWAGQPGTRVPHLFVQHGGETVSTIDLFTRNLVLVSADPRWIEAARQVARACPVTLTALQLGHDIVFPDERCREACFGIGADGASLVRPDAIVAWRSPGASDTPGALLLDTLSRIIARSPAHAMI</sequence>
<keyword evidence="2" id="KW-0285">Flavoprotein</keyword>
<accession>A0ABY4XD14</accession>
<evidence type="ECO:0000256" key="1">
    <source>
        <dbReference type="ARBA" id="ARBA00001974"/>
    </source>
</evidence>